<name>A0A1S6IMJ5_9LACT</name>
<feature type="transmembrane region" description="Helical" evidence="1">
    <location>
        <begin position="56"/>
        <end position="76"/>
    </location>
</feature>
<dbReference type="EMBL" id="CP019728">
    <property type="protein sequence ID" value="AQS52774.1"/>
    <property type="molecule type" value="Genomic_DNA"/>
</dbReference>
<keyword evidence="1" id="KW-0812">Transmembrane</keyword>
<sequence>MNRVHLKQNAKETVRRNYIPWLLVGIITIVLSYANSQNQVSSDFDPTSYLDIRVRWLNLLQLILTVPLTRVAIDLTDGVYQNATDSLFRNAQWVRDIGAMLLVGIYTTLWTFLFIIPGIVKGYAYSMVPYILADDPNIGISDAIKLSQDMTYGFKIDLLIMDFSFILWNIASAFTFGLVGLYAVPYQSATWAQYYVFLSERNE</sequence>
<keyword evidence="1" id="KW-0472">Membrane</keyword>
<evidence type="ECO:0000313" key="3">
    <source>
        <dbReference type="Proteomes" id="UP000188993"/>
    </source>
</evidence>
<accession>A0A1S6IMJ5</accession>
<dbReference type="STRING" id="708126.BW727_100381"/>
<feature type="transmembrane region" description="Helical" evidence="1">
    <location>
        <begin position="18"/>
        <end position="36"/>
    </location>
</feature>
<keyword evidence="3" id="KW-1185">Reference proteome</keyword>
<dbReference type="Proteomes" id="UP000188993">
    <property type="component" value="Chromosome"/>
</dbReference>
<dbReference type="OrthoDB" id="9784844at2"/>
<feature type="transmembrane region" description="Helical" evidence="1">
    <location>
        <begin position="165"/>
        <end position="184"/>
    </location>
</feature>
<dbReference type="Pfam" id="PF06161">
    <property type="entry name" value="DUF975"/>
    <property type="match status" value="1"/>
</dbReference>
<reference evidence="2 3" key="1">
    <citation type="journal article" date="2014" name="Int. J. Syst. Evol. Microbiol.">
        <title>Jeotgalibaca dankookensis gen. nov., sp. nov., a member of the family Carnobacteriaceae, isolated from seujeot (Korean traditional food).</title>
        <authorList>
            <person name="Lee D.G."/>
            <person name="Trujillo M.E."/>
            <person name="Kang H."/>
            <person name="Ahn T.Y."/>
        </authorList>
    </citation>
    <scope>NUCLEOTIDE SEQUENCE [LARGE SCALE GENOMIC DNA]</scope>
    <source>
        <strain evidence="2 3">EX-07</strain>
    </source>
</reference>
<evidence type="ECO:0000256" key="1">
    <source>
        <dbReference type="SAM" id="Phobius"/>
    </source>
</evidence>
<organism evidence="2 3">
    <name type="scientific">Jeotgalibaca dankookensis</name>
    <dbReference type="NCBI Taxonomy" id="708126"/>
    <lineage>
        <taxon>Bacteria</taxon>
        <taxon>Bacillati</taxon>
        <taxon>Bacillota</taxon>
        <taxon>Bacilli</taxon>
        <taxon>Lactobacillales</taxon>
        <taxon>Carnobacteriaceae</taxon>
        <taxon>Jeotgalibaca</taxon>
    </lineage>
</organism>
<dbReference type="RefSeq" id="WP_062468374.1">
    <property type="nucleotide sequence ID" value="NZ_BBYN01000007.1"/>
</dbReference>
<dbReference type="InterPro" id="IPR010380">
    <property type="entry name" value="DUF975"/>
</dbReference>
<proteinExistence type="predicted"/>
<dbReference type="PANTHER" id="PTHR40076:SF1">
    <property type="entry name" value="MEMBRANE PROTEIN"/>
    <property type="match status" value="1"/>
</dbReference>
<protein>
    <recommendedName>
        <fullName evidence="4">DUF975 family protein</fullName>
    </recommendedName>
</protein>
<dbReference type="AlphaFoldDB" id="A0A1S6IMJ5"/>
<dbReference type="KEGG" id="jda:BW727_100381"/>
<dbReference type="PANTHER" id="PTHR40076">
    <property type="entry name" value="MEMBRANE PROTEIN-RELATED"/>
    <property type="match status" value="1"/>
</dbReference>
<gene>
    <name evidence="2" type="ORF">BW727_100381</name>
</gene>
<evidence type="ECO:0000313" key="2">
    <source>
        <dbReference type="EMBL" id="AQS52774.1"/>
    </source>
</evidence>
<evidence type="ECO:0008006" key="4">
    <source>
        <dbReference type="Google" id="ProtNLM"/>
    </source>
</evidence>
<keyword evidence="1" id="KW-1133">Transmembrane helix</keyword>
<feature type="transmembrane region" description="Helical" evidence="1">
    <location>
        <begin position="97"/>
        <end position="120"/>
    </location>
</feature>